<protein>
    <submittedName>
        <fullName evidence="2">Uncharacterized protein</fullName>
    </submittedName>
</protein>
<proteinExistence type="predicted"/>
<accession>A0AAV0VRH5</accession>
<organism evidence="2 3">
    <name type="scientific">Macrosiphum euphorbiae</name>
    <name type="common">potato aphid</name>
    <dbReference type="NCBI Taxonomy" id="13131"/>
    <lineage>
        <taxon>Eukaryota</taxon>
        <taxon>Metazoa</taxon>
        <taxon>Ecdysozoa</taxon>
        <taxon>Arthropoda</taxon>
        <taxon>Hexapoda</taxon>
        <taxon>Insecta</taxon>
        <taxon>Pterygota</taxon>
        <taxon>Neoptera</taxon>
        <taxon>Paraneoptera</taxon>
        <taxon>Hemiptera</taxon>
        <taxon>Sternorrhyncha</taxon>
        <taxon>Aphidomorpha</taxon>
        <taxon>Aphidoidea</taxon>
        <taxon>Aphididae</taxon>
        <taxon>Macrosiphini</taxon>
        <taxon>Macrosiphum</taxon>
    </lineage>
</organism>
<evidence type="ECO:0000313" key="3">
    <source>
        <dbReference type="Proteomes" id="UP001160148"/>
    </source>
</evidence>
<gene>
    <name evidence="2" type="ORF">MEUPH1_LOCUS1448</name>
</gene>
<keyword evidence="3" id="KW-1185">Reference proteome</keyword>
<evidence type="ECO:0000256" key="1">
    <source>
        <dbReference type="SAM" id="MobiDB-lite"/>
    </source>
</evidence>
<comment type="caution">
    <text evidence="2">The sequence shown here is derived from an EMBL/GenBank/DDBJ whole genome shotgun (WGS) entry which is preliminary data.</text>
</comment>
<dbReference type="Proteomes" id="UP001160148">
    <property type="component" value="Unassembled WGS sequence"/>
</dbReference>
<feature type="compositionally biased region" description="Basic residues" evidence="1">
    <location>
        <begin position="105"/>
        <end position="114"/>
    </location>
</feature>
<dbReference type="AlphaFoldDB" id="A0AAV0VRH5"/>
<reference evidence="2 3" key="1">
    <citation type="submission" date="2023-01" db="EMBL/GenBank/DDBJ databases">
        <authorList>
            <person name="Whitehead M."/>
        </authorList>
    </citation>
    <scope>NUCLEOTIDE SEQUENCE [LARGE SCALE GENOMIC DNA]</scope>
</reference>
<name>A0AAV0VRH5_9HEMI</name>
<feature type="region of interest" description="Disordered" evidence="1">
    <location>
        <begin position="94"/>
        <end position="114"/>
    </location>
</feature>
<sequence length="114" mass="13012">MLIYFLGIAYDISCGFKKLPIFGGTPVFGSIFKQNNLNFKLSSAAQPPLTECVSLSTEYTYSNLRNAVQKKNTVLPTPTYIGFGQYRNPTQFKPQTEIERLSANRPRRPKRRCR</sequence>
<evidence type="ECO:0000313" key="2">
    <source>
        <dbReference type="EMBL" id="CAI6344296.1"/>
    </source>
</evidence>
<dbReference type="EMBL" id="CARXXK010000001">
    <property type="protein sequence ID" value="CAI6344296.1"/>
    <property type="molecule type" value="Genomic_DNA"/>
</dbReference>